<sequence length="484" mass="50663">MTHTPTGSAGRPDVRMGAGRPAPRGGVPQPPPGAPDPGRRRAWVESAARMRAAATTEPGRLRIIGAGLALLVVAFGAVTAWQVTDRSTAADNVVKHSAPLSATAAEIYRSLADADATVTGGFLVGGQQPKKVSDRYEGDISNASKLIAQAAANSQGSPQARAQIALLNEQLPKYVELVTAAQTNNRQGLPVGGAYLRYANSQMRKPGGLLLAADKLYEIETGRLGSDYSDAKALPYVSWAVGAVALGALLWAQRRHYRRTNRVFNQGMLAASAASAVVLLWLVAGHTVARSQLEHSYQHGARSMQVLNNARISVLQARGDENLTLVARGSGDNYETNFANGMTTLAGADPKGVGGVLAQALQLADNSAGSDPVNAAVKSVQTWRTRHTAERRSDKDGDYTTAVAQVIGGKDSSGKTVEQTTGSCFDAVDASLQKAVDQEQKEFKSAADSGRGALALLPYGAALLAVFAAAGAVLGIGRRLSEYR</sequence>
<feature type="transmembrane region" description="Helical" evidence="2">
    <location>
        <begin position="263"/>
        <end position="284"/>
    </location>
</feature>
<evidence type="ECO:0000256" key="2">
    <source>
        <dbReference type="SAM" id="Phobius"/>
    </source>
</evidence>
<protein>
    <recommendedName>
        <fullName evidence="5">Secreted protein</fullName>
    </recommendedName>
</protein>
<feature type="transmembrane region" description="Helical" evidence="2">
    <location>
        <begin position="61"/>
        <end position="83"/>
    </location>
</feature>
<feature type="transmembrane region" description="Helical" evidence="2">
    <location>
        <begin position="456"/>
        <end position="477"/>
    </location>
</feature>
<comment type="caution">
    <text evidence="3">The sequence shown here is derived from an EMBL/GenBank/DDBJ whole genome shotgun (WGS) entry which is preliminary data.</text>
</comment>
<gene>
    <name evidence="3" type="ORF">SBRY_20263</name>
</gene>
<reference evidence="3" key="1">
    <citation type="submission" date="2021-06" db="EMBL/GenBank/DDBJ databases">
        <authorList>
            <person name="Arsene-Ploetze F."/>
        </authorList>
    </citation>
    <scope>NUCLEOTIDE SEQUENCE</scope>
    <source>
        <strain evidence="3">SBRY1</strain>
    </source>
</reference>
<keyword evidence="2" id="KW-0812">Transmembrane</keyword>
<dbReference type="Proteomes" id="UP001153328">
    <property type="component" value="Unassembled WGS sequence"/>
</dbReference>
<keyword evidence="4" id="KW-1185">Reference proteome</keyword>
<feature type="region of interest" description="Disordered" evidence="1">
    <location>
        <begin position="1"/>
        <end position="41"/>
    </location>
</feature>
<keyword evidence="2" id="KW-0472">Membrane</keyword>
<feature type="compositionally biased region" description="Low complexity" evidence="1">
    <location>
        <begin position="15"/>
        <end position="27"/>
    </location>
</feature>
<accession>A0A9W4E6E7</accession>
<evidence type="ECO:0000313" key="4">
    <source>
        <dbReference type="Proteomes" id="UP001153328"/>
    </source>
</evidence>
<dbReference type="AlphaFoldDB" id="A0A9W4E6E7"/>
<proteinExistence type="predicted"/>
<evidence type="ECO:0008006" key="5">
    <source>
        <dbReference type="Google" id="ProtNLM"/>
    </source>
</evidence>
<organism evidence="3 4">
    <name type="scientific">Actinacidiphila bryophytorum</name>
    <dbReference type="NCBI Taxonomy" id="1436133"/>
    <lineage>
        <taxon>Bacteria</taxon>
        <taxon>Bacillati</taxon>
        <taxon>Actinomycetota</taxon>
        <taxon>Actinomycetes</taxon>
        <taxon>Kitasatosporales</taxon>
        <taxon>Streptomycetaceae</taxon>
        <taxon>Actinacidiphila</taxon>
    </lineage>
</organism>
<dbReference type="EMBL" id="CAJVAX010000012">
    <property type="protein sequence ID" value="CAG7626448.1"/>
    <property type="molecule type" value="Genomic_DNA"/>
</dbReference>
<keyword evidence="2" id="KW-1133">Transmembrane helix</keyword>
<evidence type="ECO:0000313" key="3">
    <source>
        <dbReference type="EMBL" id="CAG7626448.1"/>
    </source>
</evidence>
<evidence type="ECO:0000256" key="1">
    <source>
        <dbReference type="SAM" id="MobiDB-lite"/>
    </source>
</evidence>
<name>A0A9W4E6E7_9ACTN</name>
<feature type="transmembrane region" description="Helical" evidence="2">
    <location>
        <begin position="233"/>
        <end position="251"/>
    </location>
</feature>